<dbReference type="Pfam" id="PF07583">
    <property type="entry name" value="PSCyt2"/>
    <property type="match status" value="1"/>
</dbReference>
<protein>
    <submittedName>
        <fullName evidence="4">DUF1553 domain-containing protein</fullName>
    </submittedName>
</protein>
<dbReference type="EMBL" id="DSVQ01000016">
    <property type="protein sequence ID" value="HGT40045.1"/>
    <property type="molecule type" value="Genomic_DNA"/>
</dbReference>
<name>A0A7C4QQW2_9PLAN</name>
<evidence type="ECO:0000259" key="2">
    <source>
        <dbReference type="Pfam" id="PF07583"/>
    </source>
</evidence>
<dbReference type="AlphaFoldDB" id="A0A7C4QQW2"/>
<proteinExistence type="predicted"/>
<evidence type="ECO:0000313" key="4">
    <source>
        <dbReference type="EMBL" id="HGT40045.1"/>
    </source>
</evidence>
<sequence length="828" mass="91897">MVEVVATGNNLTEPSLRIAPVKWTLCCLVVSASAAFAADIAVFPHDVRLIGPEARQRIIVQAVQGASIGRQLHAGVQFQSADERVATIEDGMVVPKGNGQTTIRVIAGERGADVPVVVERFDQPHIWNFRNQVQSVLTKAGCNMGACHGAAAGKNGFKLSLRGYDPEGDYFALTRQARGRRIVPHDPGRSLILTKPTGLIPHKGGLRFEEESLEYRVLAEWLAQGQPAPSADDPRISRLELLPPHVNLAAGDQQQFLVRAHFTDGHVEDVTRWAKYSSTNHSVAQIDDHGRVEVAGSGEAAIVAWYLALNVTATVSVPFPHQVADDVFAAAASRNLIDRLILEKLRALRMPPSPRCSDAEFLRRASLDTIGLLPTPEAVRAFLADADPLKREKLVDDLLSRPEFVDYWTYFWSDLFLLSGERLRPQALKTFSQWIRDRVAENAPWDQIARGILLAQGSTFENGAANFYALHQDPQDMAETVSMAFLGMSINCARCHDHPLEKWTNDDYYGMVSLFARVRGKGWGGDYRNGDGNRTIFVAERGEVIQPRTGKPQRPRPLDGAPLDFDAPGDRREALALWLTSKDNPYFSKAIVNRIWANFFGIGLVDKVDDLRLTNPPSHPELFQRLADDLADNGYNLKTLMRQILTSETYQRSAQVLPENADDQRFFARFYPRRLSAEVLLDAVSQVTGVPTAFKDFPPGTRALQLPDSSVASYFLEAFGRPDRLITCTCERSDAPSMTQVLHLTNGTTLLEKLEAPDGRIAQLAASDWPAERIVDELYLAALSRFPTAEERAQLAQVLAEAPAAERRAVIEDLCWSILTSREFLFQH</sequence>
<reference evidence="4" key="1">
    <citation type="journal article" date="2020" name="mSystems">
        <title>Genome- and Community-Level Interaction Insights into Carbon Utilization and Element Cycling Functions of Hydrothermarchaeota in Hydrothermal Sediment.</title>
        <authorList>
            <person name="Zhou Z."/>
            <person name="Liu Y."/>
            <person name="Xu W."/>
            <person name="Pan J."/>
            <person name="Luo Z.H."/>
            <person name="Li M."/>
        </authorList>
    </citation>
    <scope>NUCLEOTIDE SEQUENCE [LARGE SCALE GENOMIC DNA]</scope>
    <source>
        <strain evidence="4">SpSt-508</strain>
    </source>
</reference>
<organism evidence="4">
    <name type="scientific">Schlesneria paludicola</name>
    <dbReference type="NCBI Taxonomy" id="360056"/>
    <lineage>
        <taxon>Bacteria</taxon>
        <taxon>Pseudomonadati</taxon>
        <taxon>Planctomycetota</taxon>
        <taxon>Planctomycetia</taxon>
        <taxon>Planctomycetales</taxon>
        <taxon>Planctomycetaceae</taxon>
        <taxon>Schlesneria</taxon>
    </lineage>
</organism>
<dbReference type="PANTHER" id="PTHR35889">
    <property type="entry name" value="CYCLOINULO-OLIGOSACCHARIDE FRUCTANOTRANSFERASE-RELATED"/>
    <property type="match status" value="1"/>
</dbReference>
<dbReference type="InterPro" id="IPR022655">
    <property type="entry name" value="DUF1553"/>
</dbReference>
<dbReference type="InterPro" id="IPR008964">
    <property type="entry name" value="Invasin/intimin_cell_adhesion"/>
</dbReference>
<dbReference type="SUPFAM" id="SSF49373">
    <property type="entry name" value="Invasin/intimin cell-adhesion fragments"/>
    <property type="match status" value="1"/>
</dbReference>
<feature type="domain" description="DUF1549" evidence="2">
    <location>
        <begin position="337"/>
        <end position="519"/>
    </location>
</feature>
<dbReference type="Pfam" id="PF07587">
    <property type="entry name" value="PSD1"/>
    <property type="match status" value="1"/>
</dbReference>
<feature type="signal peptide" evidence="1">
    <location>
        <begin position="1"/>
        <end position="37"/>
    </location>
</feature>
<dbReference type="InterPro" id="IPR011444">
    <property type="entry name" value="DUF1549"/>
</dbReference>
<evidence type="ECO:0000259" key="3">
    <source>
        <dbReference type="Pfam" id="PF07587"/>
    </source>
</evidence>
<dbReference type="PANTHER" id="PTHR35889:SF3">
    <property type="entry name" value="F-BOX DOMAIN-CONTAINING PROTEIN"/>
    <property type="match status" value="1"/>
</dbReference>
<keyword evidence="1" id="KW-0732">Signal</keyword>
<accession>A0A7C4QQW2</accession>
<feature type="domain" description="DUF1553" evidence="3">
    <location>
        <begin position="571"/>
        <end position="798"/>
    </location>
</feature>
<comment type="caution">
    <text evidence="4">The sequence shown here is derived from an EMBL/GenBank/DDBJ whole genome shotgun (WGS) entry which is preliminary data.</text>
</comment>
<dbReference type="Gene3D" id="2.60.40.1080">
    <property type="match status" value="1"/>
</dbReference>
<feature type="chain" id="PRO_5028243681" evidence="1">
    <location>
        <begin position="38"/>
        <end position="828"/>
    </location>
</feature>
<gene>
    <name evidence="4" type="ORF">ENS64_12410</name>
</gene>
<evidence type="ECO:0000256" key="1">
    <source>
        <dbReference type="SAM" id="SignalP"/>
    </source>
</evidence>